<name>A0A5J4UL88_9EUKA</name>
<reference evidence="1 2" key="1">
    <citation type="submission" date="2019-03" db="EMBL/GenBank/DDBJ databases">
        <title>Single cell metagenomics reveals metabolic interactions within the superorganism composed of flagellate Streblomastix strix and complex community of Bacteroidetes bacteria on its surface.</title>
        <authorList>
            <person name="Treitli S.C."/>
            <person name="Kolisko M."/>
            <person name="Husnik F."/>
            <person name="Keeling P."/>
            <person name="Hampl V."/>
        </authorList>
    </citation>
    <scope>NUCLEOTIDE SEQUENCE [LARGE SCALE GENOMIC DNA]</scope>
    <source>
        <strain evidence="1">ST1C</strain>
    </source>
</reference>
<dbReference type="Gene3D" id="2.170.270.10">
    <property type="entry name" value="SET domain"/>
    <property type="match status" value="1"/>
</dbReference>
<gene>
    <name evidence="1" type="ORF">EZS28_033489</name>
</gene>
<organism evidence="1 2">
    <name type="scientific">Streblomastix strix</name>
    <dbReference type="NCBI Taxonomy" id="222440"/>
    <lineage>
        <taxon>Eukaryota</taxon>
        <taxon>Metamonada</taxon>
        <taxon>Preaxostyla</taxon>
        <taxon>Oxymonadida</taxon>
        <taxon>Streblomastigidae</taxon>
        <taxon>Streblomastix</taxon>
    </lineage>
</organism>
<sequence>MFGEIHFRNLGRSSVALRKYQLGETVFFEEPLVRSFPPEQYFIELCDKHEIDRMFGVFLIGYAFAEEPKQNWISNQMYAPDESTLDVYTTFRPTIAAFCPDLNQYLAQRYVSHPLHWTPHIEREPLIYTSNILIHMWLIWNTNSHSFNAFFEQMTNDPIVSKDENLDPPYNEVSEEVGGEIGTAIFEVASRVPHSCAPNMSYVVKKQMPAGLRYRCVRRVKIGELLSFSYIESYDIMFRPTSMRRADLMRHKYFFCLCPRCRAEDMTRPLFCPDVHVCKTPQATRRPGQLPVAVRCDVEGWSFMSSHPDMFGSEEDEDWKVEVSLPE</sequence>
<feature type="non-terminal residue" evidence="1">
    <location>
        <position position="327"/>
    </location>
</feature>
<dbReference type="SUPFAM" id="SSF82199">
    <property type="entry name" value="SET domain"/>
    <property type="match status" value="1"/>
</dbReference>
<evidence type="ECO:0000313" key="1">
    <source>
        <dbReference type="EMBL" id="KAA6370984.1"/>
    </source>
</evidence>
<dbReference type="InterPro" id="IPR046341">
    <property type="entry name" value="SET_dom_sf"/>
</dbReference>
<proteinExistence type="predicted"/>
<comment type="caution">
    <text evidence="1">The sequence shown here is derived from an EMBL/GenBank/DDBJ whole genome shotgun (WGS) entry which is preliminary data.</text>
</comment>
<dbReference type="PANTHER" id="PTHR12197:SF251">
    <property type="entry name" value="EG:BACR7C10.4 PROTEIN"/>
    <property type="match status" value="1"/>
</dbReference>
<dbReference type="OrthoDB" id="5945798at2759"/>
<dbReference type="GO" id="GO:0005634">
    <property type="term" value="C:nucleus"/>
    <property type="evidence" value="ECO:0007669"/>
    <property type="project" value="TreeGrafter"/>
</dbReference>
<evidence type="ECO:0008006" key="3">
    <source>
        <dbReference type="Google" id="ProtNLM"/>
    </source>
</evidence>
<dbReference type="CDD" id="cd20071">
    <property type="entry name" value="SET_SMYD"/>
    <property type="match status" value="1"/>
</dbReference>
<dbReference type="AlphaFoldDB" id="A0A5J4UL88"/>
<dbReference type="PANTHER" id="PTHR12197">
    <property type="entry name" value="HISTONE-LYSINE N-METHYLTRANSFERASE SMYD"/>
    <property type="match status" value="1"/>
</dbReference>
<evidence type="ECO:0000313" key="2">
    <source>
        <dbReference type="Proteomes" id="UP000324800"/>
    </source>
</evidence>
<dbReference type="EMBL" id="SNRW01014880">
    <property type="protein sequence ID" value="KAA6370984.1"/>
    <property type="molecule type" value="Genomic_DNA"/>
</dbReference>
<accession>A0A5J4UL88</accession>
<protein>
    <recommendedName>
        <fullName evidence="3">SET domain-containing protein</fullName>
    </recommendedName>
</protein>
<dbReference type="Proteomes" id="UP000324800">
    <property type="component" value="Unassembled WGS sequence"/>
</dbReference>
<dbReference type="InterPro" id="IPR050869">
    <property type="entry name" value="H3K4_H4K5_MeTrfase"/>
</dbReference>